<proteinExistence type="predicted"/>
<keyword evidence="2" id="KW-1185">Reference proteome</keyword>
<evidence type="ECO:0000313" key="2">
    <source>
        <dbReference type="Proteomes" id="UP000032431"/>
    </source>
</evidence>
<dbReference type="KEGG" id="ccel:CCDG5_0306"/>
<reference evidence="2" key="1">
    <citation type="submission" date="2014-07" db="EMBL/GenBank/DDBJ databases">
        <authorList>
            <person name="Wibberg D."/>
        </authorList>
    </citation>
    <scope>NUCLEOTIDE SEQUENCE [LARGE SCALE GENOMIC DNA]</scope>
    <source>
        <strain evidence="2">DG5</strain>
    </source>
</reference>
<dbReference type="EMBL" id="LM995447">
    <property type="protein sequence ID" value="CDZ23449.1"/>
    <property type="molecule type" value="Genomic_DNA"/>
</dbReference>
<organism evidence="1 2">
    <name type="scientific">[Clostridium] cellulosi</name>
    <dbReference type="NCBI Taxonomy" id="29343"/>
    <lineage>
        <taxon>Bacteria</taxon>
        <taxon>Bacillati</taxon>
        <taxon>Bacillota</taxon>
        <taxon>Clostridia</taxon>
        <taxon>Eubacteriales</taxon>
        <taxon>Oscillospiraceae</taxon>
        <taxon>Oscillospiraceae incertae sedis</taxon>
    </lineage>
</organism>
<evidence type="ECO:0000313" key="1">
    <source>
        <dbReference type="EMBL" id="CDZ23449.1"/>
    </source>
</evidence>
<dbReference type="Proteomes" id="UP000032431">
    <property type="component" value="Chromosome I"/>
</dbReference>
<protein>
    <submittedName>
        <fullName evidence="1">Uncharacterized protein</fullName>
    </submittedName>
</protein>
<name>A0A078KQQ0_9FIRM</name>
<dbReference type="OrthoDB" id="1845039at2"/>
<sequence>MQNRFPGAGTIGNLDMIRIRSGNEKLKAYFLKTMQTNKEKAVSLLNAENLSFATFYILMPQILDLNVASELIERDKAAVLFCLRILSHADDTPMLNLKTPENGDLYRNTLEWILLSGSKETGLSDEFDRILEAAAVVLLRQYRDTEVLPAVVRMVFYRNRKGMYIQDLVWALFSLKDTRVLSLIADFLKSRNKRDAELAENLLKHASCQGLEQKGRPKYEAYISWFKENSPYLYFTDETFHQTSDPLLCKVNLEAKYLCRKLPQKDEEAVEAFADADRVRLSSFSGLDNQVKAMLAEYSRRLYLRNRRQWNRWMEYPIEKQIEIASGGRGEHND</sequence>
<dbReference type="PATRIC" id="fig|29343.3.peg.322"/>
<gene>
    <name evidence="1" type="ORF">CCDG5_0306</name>
</gene>
<dbReference type="STRING" id="29343.CCDG5_0306"/>
<dbReference type="AlphaFoldDB" id="A0A078KQQ0"/>
<accession>A0A078KQQ0</accession>
<dbReference type="HOGENOM" id="CLU_838627_0_0_9"/>